<dbReference type="RefSeq" id="WP_078982522.1">
    <property type="nucleotide sequence ID" value="NZ_MWQN01000005.1"/>
</dbReference>
<reference evidence="2 3" key="1">
    <citation type="submission" date="2017-03" db="EMBL/GenBank/DDBJ databases">
        <title>Draft genome sequence of Streptomyces scabrisporus NF3, endophyte isolated from Amphipterygium adstringens.</title>
        <authorList>
            <person name="Vazquez M."/>
            <person name="Ceapa C.D."/>
            <person name="Rodriguez Luna D."/>
            <person name="Sanchez Esquivel S."/>
        </authorList>
    </citation>
    <scope>NUCLEOTIDE SEQUENCE [LARGE SCALE GENOMIC DNA]</scope>
    <source>
        <strain evidence="2 3">NF3</strain>
    </source>
</reference>
<gene>
    <name evidence="2" type="ORF">B4N89_45140</name>
</gene>
<keyword evidence="3" id="KW-1185">Reference proteome</keyword>
<evidence type="ECO:0000313" key="3">
    <source>
        <dbReference type="Proteomes" id="UP000190037"/>
    </source>
</evidence>
<accession>A0A1T3NIK2</accession>
<dbReference type="GO" id="GO:0006355">
    <property type="term" value="P:regulation of DNA-templated transcription"/>
    <property type="evidence" value="ECO:0007669"/>
    <property type="project" value="InterPro"/>
</dbReference>
<dbReference type="SUPFAM" id="SSF47598">
    <property type="entry name" value="Ribbon-helix-helix"/>
    <property type="match status" value="1"/>
</dbReference>
<dbReference type="Proteomes" id="UP000190037">
    <property type="component" value="Unassembled WGS sequence"/>
</dbReference>
<feature type="region of interest" description="Disordered" evidence="1">
    <location>
        <begin position="1"/>
        <end position="20"/>
    </location>
</feature>
<dbReference type="InterPro" id="IPR010985">
    <property type="entry name" value="Ribbon_hlx_hlx"/>
</dbReference>
<name>A0A1T3NIK2_9ACTN</name>
<dbReference type="EMBL" id="MWQN01000005">
    <property type="protein sequence ID" value="OPC76677.1"/>
    <property type="molecule type" value="Genomic_DNA"/>
</dbReference>
<sequence length="69" mass="7693">MSNDTSSPVRRSAATVPADDAHLTGVERQLCVRVPVTLRRRLRIQAAQSDMTIQQLVTTYIERGLAQRS</sequence>
<proteinExistence type="predicted"/>
<comment type="caution">
    <text evidence="2">The sequence shown here is derived from an EMBL/GenBank/DDBJ whole genome shotgun (WGS) entry which is preliminary data.</text>
</comment>
<evidence type="ECO:0000256" key="1">
    <source>
        <dbReference type="SAM" id="MobiDB-lite"/>
    </source>
</evidence>
<dbReference type="AlphaFoldDB" id="A0A1T3NIK2"/>
<evidence type="ECO:0000313" key="2">
    <source>
        <dbReference type="EMBL" id="OPC76677.1"/>
    </source>
</evidence>
<protein>
    <submittedName>
        <fullName evidence="2">Uncharacterized protein</fullName>
    </submittedName>
</protein>
<organism evidence="2 3">
    <name type="scientific">Embleya scabrispora</name>
    <dbReference type="NCBI Taxonomy" id="159449"/>
    <lineage>
        <taxon>Bacteria</taxon>
        <taxon>Bacillati</taxon>
        <taxon>Actinomycetota</taxon>
        <taxon>Actinomycetes</taxon>
        <taxon>Kitasatosporales</taxon>
        <taxon>Streptomycetaceae</taxon>
        <taxon>Embleya</taxon>
    </lineage>
</organism>